<reference evidence="2" key="1">
    <citation type="submission" date="2023-07" db="EMBL/GenBank/DDBJ databases">
        <authorList>
            <person name="Kim M.K."/>
        </authorList>
    </citation>
    <scope>NUCLEOTIDE SEQUENCE</scope>
    <source>
        <strain evidence="2">M29</strain>
    </source>
</reference>
<accession>A0ABT9AKC9</accession>
<dbReference type="Proteomes" id="UP001167796">
    <property type="component" value="Unassembled WGS sequence"/>
</dbReference>
<feature type="transmembrane region" description="Helical" evidence="1">
    <location>
        <begin position="157"/>
        <end position="178"/>
    </location>
</feature>
<keyword evidence="1" id="KW-0472">Membrane</keyword>
<feature type="transmembrane region" description="Helical" evidence="1">
    <location>
        <begin position="190"/>
        <end position="211"/>
    </location>
</feature>
<sequence>MTPDELTLFTDRLVNLNQASVIVPMMVVWWRRRHFSPAVKLLSWYVYLSAFCSLGINFLYPAVFATNYGFLIGFNVGKTLLFGAVYYQVLHSAGARRTVQMALLGTVVCVAAMFAHSALLGVSGGRIMQCLVLAGFAMLYMEQTLNSPPKKHIMQDPFWLLGLGQLLYSAGTVTAFSLDYLSKTVYDQNWKYPVVALFGMGFNYFLTLTFLRAKHRDASTTAPVPAEQATLATS</sequence>
<keyword evidence="1" id="KW-1133">Transmembrane helix</keyword>
<feature type="transmembrane region" description="Helical" evidence="1">
    <location>
        <begin position="12"/>
        <end position="30"/>
    </location>
</feature>
<gene>
    <name evidence="2" type="ORF">Q5H92_24500</name>
</gene>
<feature type="transmembrane region" description="Helical" evidence="1">
    <location>
        <begin position="42"/>
        <end position="62"/>
    </location>
</feature>
<name>A0ABT9AKC9_9BACT</name>
<comment type="caution">
    <text evidence="2">The sequence shown here is derived from an EMBL/GenBank/DDBJ whole genome shotgun (WGS) entry which is preliminary data.</text>
</comment>
<dbReference type="EMBL" id="JAUQSX010000018">
    <property type="protein sequence ID" value="MDO7849546.1"/>
    <property type="molecule type" value="Genomic_DNA"/>
</dbReference>
<feature type="transmembrane region" description="Helical" evidence="1">
    <location>
        <begin position="101"/>
        <end position="120"/>
    </location>
</feature>
<keyword evidence="1" id="KW-0812">Transmembrane</keyword>
<feature type="transmembrane region" description="Helical" evidence="1">
    <location>
        <begin position="68"/>
        <end position="89"/>
    </location>
</feature>
<protein>
    <submittedName>
        <fullName evidence="2">Uncharacterized protein</fullName>
    </submittedName>
</protein>
<proteinExistence type="predicted"/>
<dbReference type="RefSeq" id="WP_305014212.1">
    <property type="nucleotide sequence ID" value="NZ_JAUQSX010000018.1"/>
</dbReference>
<organism evidence="2 3">
    <name type="scientific">Hymenobacter mellowenesis</name>
    <dbReference type="NCBI Taxonomy" id="3063995"/>
    <lineage>
        <taxon>Bacteria</taxon>
        <taxon>Pseudomonadati</taxon>
        <taxon>Bacteroidota</taxon>
        <taxon>Cytophagia</taxon>
        <taxon>Cytophagales</taxon>
        <taxon>Hymenobacteraceae</taxon>
        <taxon>Hymenobacter</taxon>
    </lineage>
</organism>
<keyword evidence="3" id="KW-1185">Reference proteome</keyword>
<evidence type="ECO:0000256" key="1">
    <source>
        <dbReference type="SAM" id="Phobius"/>
    </source>
</evidence>
<evidence type="ECO:0000313" key="2">
    <source>
        <dbReference type="EMBL" id="MDO7849546.1"/>
    </source>
</evidence>
<evidence type="ECO:0000313" key="3">
    <source>
        <dbReference type="Proteomes" id="UP001167796"/>
    </source>
</evidence>